<evidence type="ECO:0000313" key="1">
    <source>
        <dbReference type="EMBL" id="QJA53296.1"/>
    </source>
</evidence>
<evidence type="ECO:0000313" key="2">
    <source>
        <dbReference type="EMBL" id="QJA71983.1"/>
    </source>
</evidence>
<evidence type="ECO:0000313" key="3">
    <source>
        <dbReference type="EMBL" id="QJA85921.1"/>
    </source>
</evidence>
<gene>
    <name evidence="2" type="ORF">MM415A02961_0003</name>
    <name evidence="3" type="ORF">MM415B02160_0012</name>
    <name evidence="1" type="ORF">TM448A03388_0006</name>
</gene>
<name>A0A6H1ZZD7_9ZZZZ</name>
<protein>
    <submittedName>
        <fullName evidence="1">Uncharacterized protein</fullName>
    </submittedName>
</protein>
<accession>A0A6H1ZZD7</accession>
<dbReference type="EMBL" id="MT141915">
    <property type="protein sequence ID" value="QJA71983.1"/>
    <property type="molecule type" value="Genomic_DNA"/>
</dbReference>
<reference evidence="1" key="1">
    <citation type="submission" date="2020-03" db="EMBL/GenBank/DDBJ databases">
        <title>The deep terrestrial virosphere.</title>
        <authorList>
            <person name="Holmfeldt K."/>
            <person name="Nilsson E."/>
            <person name="Simone D."/>
            <person name="Lopez-Fernandez M."/>
            <person name="Wu X."/>
            <person name="de Brujin I."/>
            <person name="Lundin D."/>
            <person name="Andersson A."/>
            <person name="Bertilsson S."/>
            <person name="Dopson M."/>
        </authorList>
    </citation>
    <scope>NUCLEOTIDE SEQUENCE</scope>
    <source>
        <strain evidence="2">MM415A02961</strain>
        <strain evidence="3">MM415B02160</strain>
        <strain evidence="1">TM448A03388</strain>
    </source>
</reference>
<dbReference type="GO" id="GO:0003676">
    <property type="term" value="F:nucleic acid binding"/>
    <property type="evidence" value="ECO:0007669"/>
    <property type="project" value="InterPro"/>
</dbReference>
<dbReference type="EMBL" id="MT144410">
    <property type="protein sequence ID" value="QJA53296.1"/>
    <property type="molecule type" value="Genomic_DNA"/>
</dbReference>
<dbReference type="EMBL" id="MT142603">
    <property type="protein sequence ID" value="QJA85921.1"/>
    <property type="molecule type" value="Genomic_DNA"/>
</dbReference>
<dbReference type="InterPro" id="IPR012337">
    <property type="entry name" value="RNaseH-like_sf"/>
</dbReference>
<organism evidence="1">
    <name type="scientific">viral metagenome</name>
    <dbReference type="NCBI Taxonomy" id="1070528"/>
    <lineage>
        <taxon>unclassified sequences</taxon>
        <taxon>metagenomes</taxon>
        <taxon>organismal metagenomes</taxon>
    </lineage>
</organism>
<sequence length="180" mass="19402">MLLSLDVGFANMGWALFDGGEIVDCGVIRTEKTQKRGTRVADDHAYRSIVLATNLDRIISKNSVEGMIGELPSGGAQSARAMAFMNSATSIVAVVGMLKKLPMEWTTPGEVKKALGGHKNASKETMMDSASERFGFRQDGTRFDMPRGGKSFGKGEFEHIADAIGAYMALSNDNLVKMFG</sequence>
<dbReference type="Gene3D" id="3.30.420.10">
    <property type="entry name" value="Ribonuclease H-like superfamily/Ribonuclease H"/>
    <property type="match status" value="1"/>
</dbReference>
<dbReference type="InterPro" id="IPR036397">
    <property type="entry name" value="RNaseH_sf"/>
</dbReference>
<proteinExistence type="predicted"/>
<dbReference type="AlphaFoldDB" id="A0A6H1ZZD7"/>
<dbReference type="SUPFAM" id="SSF53098">
    <property type="entry name" value="Ribonuclease H-like"/>
    <property type="match status" value="1"/>
</dbReference>